<feature type="domain" description="Zn(2)-C6 fungal-type" evidence="5">
    <location>
        <begin position="126"/>
        <end position="155"/>
    </location>
</feature>
<dbReference type="PANTHER" id="PTHR24330:SF19">
    <property type="entry name" value="MEDIATOR OF RNA POLYMERASE II TRANSCRIPTION SUBUNIT 29"/>
    <property type="match status" value="1"/>
</dbReference>
<feature type="compositionally biased region" description="Polar residues" evidence="4">
    <location>
        <begin position="660"/>
        <end position="674"/>
    </location>
</feature>
<dbReference type="CDD" id="cd12148">
    <property type="entry name" value="fungal_TF_MHR"/>
    <property type="match status" value="1"/>
</dbReference>
<evidence type="ECO:0000313" key="6">
    <source>
        <dbReference type="EMBL" id="KAF9148197.1"/>
    </source>
</evidence>
<dbReference type="GO" id="GO:0008270">
    <property type="term" value="F:zinc ion binding"/>
    <property type="evidence" value="ECO:0007669"/>
    <property type="project" value="InterPro"/>
</dbReference>
<keyword evidence="7" id="KW-1185">Reference proteome</keyword>
<keyword evidence="2" id="KW-0539">Nucleus</keyword>
<feature type="compositionally biased region" description="Acidic residues" evidence="4">
    <location>
        <begin position="681"/>
        <end position="693"/>
    </location>
</feature>
<feature type="region of interest" description="Disordered" evidence="4">
    <location>
        <begin position="1"/>
        <end position="77"/>
    </location>
</feature>
<evidence type="ECO:0000259" key="5">
    <source>
        <dbReference type="PROSITE" id="PS50048"/>
    </source>
</evidence>
<dbReference type="InterPro" id="IPR007219">
    <property type="entry name" value="XnlR_reg_dom"/>
</dbReference>
<evidence type="ECO:0000256" key="4">
    <source>
        <dbReference type="SAM" id="MobiDB-lite"/>
    </source>
</evidence>
<protein>
    <recommendedName>
        <fullName evidence="5">Zn(2)-C6 fungal-type domain-containing protein</fullName>
    </recommendedName>
</protein>
<feature type="coiled-coil region" evidence="3">
    <location>
        <begin position="981"/>
        <end position="1008"/>
    </location>
</feature>
<proteinExistence type="predicted"/>
<evidence type="ECO:0000256" key="3">
    <source>
        <dbReference type="SAM" id="Coils"/>
    </source>
</evidence>
<dbReference type="SUPFAM" id="SSF57701">
    <property type="entry name" value="Zn2/Cys6 DNA-binding domain"/>
    <property type="match status" value="1"/>
</dbReference>
<feature type="region of interest" description="Disordered" evidence="4">
    <location>
        <begin position="729"/>
        <end position="809"/>
    </location>
</feature>
<dbReference type="Gene3D" id="4.10.240.10">
    <property type="entry name" value="Zn(2)-C6 fungal-type DNA-binding domain"/>
    <property type="match status" value="1"/>
</dbReference>
<keyword evidence="3" id="KW-0175">Coiled coil</keyword>
<gene>
    <name evidence="6" type="ORF">BG015_010077</name>
</gene>
<dbReference type="GO" id="GO:0003677">
    <property type="term" value="F:DNA binding"/>
    <property type="evidence" value="ECO:0007669"/>
    <property type="project" value="InterPro"/>
</dbReference>
<dbReference type="EMBL" id="JAAAUQ010000697">
    <property type="protein sequence ID" value="KAF9148197.1"/>
    <property type="molecule type" value="Genomic_DNA"/>
</dbReference>
<dbReference type="OrthoDB" id="2283488at2759"/>
<dbReference type="SMART" id="SM00066">
    <property type="entry name" value="GAL4"/>
    <property type="match status" value="1"/>
</dbReference>
<dbReference type="Pfam" id="PF04082">
    <property type="entry name" value="Fungal_trans"/>
    <property type="match status" value="1"/>
</dbReference>
<evidence type="ECO:0000313" key="7">
    <source>
        <dbReference type="Proteomes" id="UP000748756"/>
    </source>
</evidence>
<feature type="compositionally biased region" description="Polar residues" evidence="4">
    <location>
        <begin position="760"/>
        <end position="773"/>
    </location>
</feature>
<dbReference type="InterPro" id="IPR036864">
    <property type="entry name" value="Zn2-C6_fun-type_DNA-bd_sf"/>
</dbReference>
<reference evidence="6" key="1">
    <citation type="journal article" date="2020" name="Fungal Divers.">
        <title>Resolving the Mortierellaceae phylogeny through synthesis of multi-gene phylogenetics and phylogenomics.</title>
        <authorList>
            <person name="Vandepol N."/>
            <person name="Liber J."/>
            <person name="Desiro A."/>
            <person name="Na H."/>
            <person name="Kennedy M."/>
            <person name="Barry K."/>
            <person name="Grigoriev I.V."/>
            <person name="Miller A.N."/>
            <person name="O'Donnell K."/>
            <person name="Stajich J.E."/>
            <person name="Bonito G."/>
        </authorList>
    </citation>
    <scope>NUCLEOTIDE SEQUENCE</scope>
    <source>
        <strain evidence="6">NRRL 6426</strain>
    </source>
</reference>
<keyword evidence="1" id="KW-0479">Metal-binding</keyword>
<dbReference type="GO" id="GO:0006351">
    <property type="term" value="P:DNA-templated transcription"/>
    <property type="evidence" value="ECO:0007669"/>
    <property type="project" value="InterPro"/>
</dbReference>
<feature type="compositionally biased region" description="Low complexity" evidence="4">
    <location>
        <begin position="1035"/>
        <end position="1052"/>
    </location>
</feature>
<feature type="compositionally biased region" description="Low complexity" evidence="4">
    <location>
        <begin position="730"/>
        <end position="755"/>
    </location>
</feature>
<dbReference type="InterPro" id="IPR001138">
    <property type="entry name" value="Zn2Cys6_DnaBD"/>
</dbReference>
<dbReference type="GO" id="GO:0000981">
    <property type="term" value="F:DNA-binding transcription factor activity, RNA polymerase II-specific"/>
    <property type="evidence" value="ECO:0007669"/>
    <property type="project" value="InterPro"/>
</dbReference>
<feature type="compositionally biased region" description="Low complexity" evidence="4">
    <location>
        <begin position="1272"/>
        <end position="1282"/>
    </location>
</feature>
<feature type="compositionally biased region" description="Polar residues" evidence="4">
    <location>
        <begin position="1"/>
        <end position="19"/>
    </location>
</feature>
<feature type="compositionally biased region" description="Basic residues" evidence="4">
    <location>
        <begin position="96"/>
        <end position="112"/>
    </location>
</feature>
<feature type="region of interest" description="Disordered" evidence="4">
    <location>
        <begin position="1017"/>
        <end position="1055"/>
    </location>
</feature>
<dbReference type="PANTHER" id="PTHR24330">
    <property type="entry name" value="HOMEOBOX PROTEIN BARH-LIKE"/>
    <property type="match status" value="1"/>
</dbReference>
<evidence type="ECO:0000256" key="2">
    <source>
        <dbReference type="ARBA" id="ARBA00023242"/>
    </source>
</evidence>
<name>A0A9P5RUG9_9FUNG</name>
<accession>A0A9P5RUG9</accession>
<dbReference type="InterPro" id="IPR052145">
    <property type="entry name" value="Mediator/Homeobox_domain"/>
</dbReference>
<feature type="region of interest" description="Disordered" evidence="4">
    <location>
        <begin position="91"/>
        <end position="131"/>
    </location>
</feature>
<feature type="compositionally biased region" description="Low complexity" evidence="4">
    <location>
        <begin position="779"/>
        <end position="803"/>
    </location>
</feature>
<organism evidence="6 7">
    <name type="scientific">Linnemannia schmuckeri</name>
    <dbReference type="NCBI Taxonomy" id="64567"/>
    <lineage>
        <taxon>Eukaryota</taxon>
        <taxon>Fungi</taxon>
        <taxon>Fungi incertae sedis</taxon>
        <taxon>Mucoromycota</taxon>
        <taxon>Mortierellomycotina</taxon>
        <taxon>Mortierellomycetes</taxon>
        <taxon>Mortierellales</taxon>
        <taxon>Mortierellaceae</taxon>
        <taxon>Linnemannia</taxon>
    </lineage>
</organism>
<dbReference type="Proteomes" id="UP000748756">
    <property type="component" value="Unassembled WGS sequence"/>
</dbReference>
<dbReference type="Pfam" id="PF00172">
    <property type="entry name" value="Zn_clus"/>
    <property type="match status" value="1"/>
</dbReference>
<dbReference type="PROSITE" id="PS50048">
    <property type="entry name" value="ZN2_CY6_FUNGAL_2"/>
    <property type="match status" value="1"/>
</dbReference>
<sequence>MQNAQPNGLSLANRQQHLNSHPAQPAPPSLPQPTTQPQHRPAVTQQNSQQQQRQQQQQQHRHQQQASSSSSSAGSTFASAAAGVATANATTASAAAKKRTHTGTPKRQKRNGKKPEGGEKKPQVSSCDNCKEGHRKCNGLEPCVSCEAASIPCKYDSLSVSKKKAHDAYVLMKKQEQTQKLMSPDIIVARMGQLDIAGSNNNFGPILSQVINLPRYEPPPFDFQSDSNRIQSIGHAEKTIIDCYFNHFNYYIPVLNRKAFMDQVSDPTQLLTMEVQKLLTCVLATGFAFRHEMGDQDVVAKMEPKFGASMCRKFHYFNTQDVFNSSIINCQCYLILTGFYSSVANYDAVHNLVALSHSAAAGLGLNRVKGYYYQYKGPNAHTAESIELGHRIFWCIVIVCSGYSLSHQAPFITANDYDIPFPSRQISDQCHDFRGNPQDDYEGIKDLEHFVPMYEICSRVADITCTATRQRPHTKVDEVREAMHEWRTKTLPSYLRVTPTDLDAMVSQSRFSKFYHVVAYMFEISLHHTFQLHESHRELGVHGIWSSYCYDAALGIKNIYSTRPMTRMNAHVILPVAAGAFANIVASKVLGKEESAQRYCDEIKQMLHEIVRASSSMERPQLLGFVTHGYEGVTKLTAEKVEPFKVDAPTSPPRNERSPGFTSESSPGVSTDVTGYSEGESSGEEEEEEEEQQQSDCDGQVSDQDDTETQDLRMAGQFVPLNNQEGFALQQQQQFQQQQQQQQSNVQQQQQQPQQRPHPSVTTSRSKPASSLQGDARFPPQQQQHNQQYHQPQQHQYQPQSPHDVGVKRNQHPVVDSNYIASSYNDVVSPSDQTSVSIGSIPMSGSSGAPLHHNDVSFTGRPHLPHRASNAPLPNFSTDGGKTTADSGFAGSSYAVSGPDQDTYFTPLHDHSSRHRHLSSFSSGQQQLNDSLAYQASSTTGFSSAGGMEGQDGSDPTAIYAQFEIWKQRLNDAQRSKLGEYDALLRNNTFTEQEVQNLEIEIQQQLIALGSGMPLSSSHGDGLGDYGNPEIYSHSQSQFQSQAQPQAQNPPAKMTLQDSQLLSRFEGFGMFPGFPGTINDLNFPAEDFVQDGHPPSYPPQLISTTSMTSNSFSEPSDLVSPLSAGSNQQHQLLSNYAQVDHAFTTSTKQHGILTPMNAAMAYAGGNEFGQDMLIYNTMAAAGGGGGGGHDGSTVLAVGSGYGAMDTTNQSSLLFGGIGGSGGGHDGAIATAASTLVSGGDAGGRESLIDYMNDPEIMLKGQIFSQVTSNSLQQQQHQQQQQQPAHQDSNRRPVVYHQQSR</sequence>
<feature type="compositionally biased region" description="Low complexity" evidence="4">
    <location>
        <begin position="32"/>
        <end position="77"/>
    </location>
</feature>
<comment type="caution">
    <text evidence="6">The sequence shown here is derived from an EMBL/GenBank/DDBJ whole genome shotgun (WGS) entry which is preliminary data.</text>
</comment>
<feature type="compositionally biased region" description="Basic and acidic residues" evidence="4">
    <location>
        <begin position="113"/>
        <end position="122"/>
    </location>
</feature>
<evidence type="ECO:0000256" key="1">
    <source>
        <dbReference type="ARBA" id="ARBA00022723"/>
    </source>
</evidence>
<feature type="region of interest" description="Disordered" evidence="4">
    <location>
        <begin position="1267"/>
        <end position="1300"/>
    </location>
</feature>
<feature type="region of interest" description="Disordered" evidence="4">
    <location>
        <begin position="644"/>
        <end position="707"/>
    </location>
</feature>
<dbReference type="CDD" id="cd00067">
    <property type="entry name" value="GAL4"/>
    <property type="match status" value="1"/>
</dbReference>